<dbReference type="InParanoid" id="A0A6I9VR70"/>
<evidence type="ECO:0000256" key="1">
    <source>
        <dbReference type="ARBA" id="ARBA00004651"/>
    </source>
</evidence>
<dbReference type="PANTHER" id="PTHR42643:SF39">
    <property type="entry name" value="IONOTROPIC RECEPTOR 56A-RELATED"/>
    <property type="match status" value="1"/>
</dbReference>
<dbReference type="FunCoup" id="A0A6I9VR70">
    <property type="interactions" value="2"/>
</dbReference>
<sequence>MLSELGDLGLNTATQLNTTFVIELISAIYELYLFKNFVLYISEQFNDSEIAVKFLDEFFTVFPLVPNVIVVSNGEVDPKDFYVDVLVSKPALGLIFTTGPNDTVMPLAAESMKRVRILKTIFILTTTMELDVYDARAESDYVNLVNETYTWIWYEQFLNTILLTVRDNIYILEPYPELKIVNKTENWEVKDFFIDYYDNLKGYVLNTIVRYDLPRVFDRRYENGELKISGTSGKLFTTFLKSINATLVDTDVASSPFEPALMGDVIELIVNRTIELSPHSQTALFAMDHVGTSYPIGINDWCIMVPFYNRSPEHLYLLRSFQNTTWLLVLFAVVYISFALWLCAPQRPIEYSNALLQAICSMLSIAPTTLFNTLNLRMSFLFFYLFVLGFITSNWYTTKIASYLMTSLPSAQIDTVDDVISANLRIKVFDYEYERLESMPAQYPQRFLEQLDIVDKPFMDQHRDTMNTSYGYSIQTDRWEFLSMQQQFLQKPVFRLSDICMGPFHHVFPMYADSHLQTPLKYFILHATQSGLLTYWQKSAFAEALRLRLVKIMLIHEDARPLSMRFLRPIWYVWWLGLILAGVVFLCEWKRAALVRITRRLLTELSF</sequence>
<keyword evidence="6" id="KW-0675">Receptor</keyword>
<reference evidence="10" key="1">
    <citation type="submission" date="2025-08" db="UniProtKB">
        <authorList>
            <consortium name="RefSeq"/>
        </authorList>
    </citation>
    <scope>IDENTIFICATION</scope>
    <source>
        <tissue evidence="10">Adult</tissue>
    </source>
</reference>
<keyword evidence="2" id="KW-1003">Cell membrane</keyword>
<feature type="transmembrane region" description="Helical" evidence="8">
    <location>
        <begin position="380"/>
        <end position="397"/>
    </location>
</feature>
<feature type="transmembrane region" description="Helical" evidence="8">
    <location>
        <begin position="325"/>
        <end position="343"/>
    </location>
</feature>
<keyword evidence="9" id="KW-1185">Reference proteome</keyword>
<evidence type="ECO:0000256" key="4">
    <source>
        <dbReference type="ARBA" id="ARBA00022989"/>
    </source>
</evidence>
<evidence type="ECO:0000256" key="2">
    <source>
        <dbReference type="ARBA" id="ARBA00022475"/>
    </source>
</evidence>
<dbReference type="PANTHER" id="PTHR42643">
    <property type="entry name" value="IONOTROPIC RECEPTOR 20A-RELATED"/>
    <property type="match status" value="1"/>
</dbReference>
<dbReference type="RefSeq" id="XP_011214295.2">
    <property type="nucleotide sequence ID" value="XM_011215993.2"/>
</dbReference>
<accession>A0A6I9VR70</accession>
<feature type="transmembrane region" description="Helical" evidence="8">
    <location>
        <begin position="570"/>
        <end position="589"/>
    </location>
</feature>
<keyword evidence="4 8" id="KW-1133">Transmembrane helix</keyword>
<proteinExistence type="predicted"/>
<name>A0A6I9VR70_BACDO</name>
<evidence type="ECO:0000256" key="5">
    <source>
        <dbReference type="ARBA" id="ARBA00023136"/>
    </source>
</evidence>
<keyword evidence="7" id="KW-0325">Glycoprotein</keyword>
<organism evidence="9 10">
    <name type="scientific">Bactrocera dorsalis</name>
    <name type="common">Oriental fruit fly</name>
    <name type="synonym">Dacus dorsalis</name>
    <dbReference type="NCBI Taxonomy" id="27457"/>
    <lineage>
        <taxon>Eukaryota</taxon>
        <taxon>Metazoa</taxon>
        <taxon>Ecdysozoa</taxon>
        <taxon>Arthropoda</taxon>
        <taxon>Hexapoda</taxon>
        <taxon>Insecta</taxon>
        <taxon>Pterygota</taxon>
        <taxon>Neoptera</taxon>
        <taxon>Endopterygota</taxon>
        <taxon>Diptera</taxon>
        <taxon>Brachycera</taxon>
        <taxon>Muscomorpha</taxon>
        <taxon>Tephritoidea</taxon>
        <taxon>Tephritidae</taxon>
        <taxon>Bactrocera</taxon>
        <taxon>Bactrocera</taxon>
    </lineage>
</organism>
<evidence type="ECO:0000256" key="6">
    <source>
        <dbReference type="ARBA" id="ARBA00023170"/>
    </source>
</evidence>
<keyword evidence="5 8" id="KW-0472">Membrane</keyword>
<dbReference type="GO" id="GO:0005886">
    <property type="term" value="C:plasma membrane"/>
    <property type="evidence" value="ECO:0007669"/>
    <property type="project" value="UniProtKB-SubCell"/>
</dbReference>
<protein>
    <submittedName>
        <fullName evidence="10">Uncharacterized protein LOC105233828</fullName>
    </submittedName>
</protein>
<dbReference type="GeneID" id="105233828"/>
<evidence type="ECO:0000313" key="10">
    <source>
        <dbReference type="RefSeq" id="XP_011214295.2"/>
    </source>
</evidence>
<dbReference type="KEGG" id="bdr:105233828"/>
<evidence type="ECO:0000256" key="8">
    <source>
        <dbReference type="SAM" id="Phobius"/>
    </source>
</evidence>
<dbReference type="OrthoDB" id="8044407at2759"/>
<dbReference type="AlphaFoldDB" id="A0A6I9VR70"/>
<gene>
    <name evidence="10" type="primary">LOC105233828</name>
</gene>
<keyword evidence="3 8" id="KW-0812">Transmembrane</keyword>
<evidence type="ECO:0000313" key="9">
    <source>
        <dbReference type="Proteomes" id="UP001652620"/>
    </source>
</evidence>
<evidence type="ECO:0000256" key="7">
    <source>
        <dbReference type="ARBA" id="ARBA00023180"/>
    </source>
</evidence>
<comment type="subcellular location">
    <subcellularLocation>
        <location evidence="1">Cell membrane</location>
        <topology evidence="1">Multi-pass membrane protein</topology>
    </subcellularLocation>
</comment>
<evidence type="ECO:0000256" key="3">
    <source>
        <dbReference type="ARBA" id="ARBA00022692"/>
    </source>
</evidence>
<dbReference type="InterPro" id="IPR052192">
    <property type="entry name" value="Insect_Ionotropic_Sensory_Rcpt"/>
</dbReference>
<dbReference type="Proteomes" id="UP001652620">
    <property type="component" value="Chromosome 3"/>
</dbReference>